<sequence>MMGSGFSTVTDVPKPYLWSCNGQRERRKWRGTGIPVPSESDKLIFRPRNKKFPTNPVFVLGQAIRNLSEKQRSFDSQKKKAASREIHRSIRTYLFHTIP</sequence>
<proteinExistence type="predicted"/>
<gene>
    <name evidence="1" type="ORF">KPH14_010270</name>
</gene>
<accession>A0AAD9VTM6</accession>
<dbReference type="AlphaFoldDB" id="A0AAD9VTM6"/>
<evidence type="ECO:0000313" key="1">
    <source>
        <dbReference type="EMBL" id="KAK2585650.1"/>
    </source>
</evidence>
<name>A0AAD9VTM6_9HYME</name>
<comment type="caution">
    <text evidence="1">The sequence shown here is derived from an EMBL/GenBank/DDBJ whole genome shotgun (WGS) entry which is preliminary data.</text>
</comment>
<dbReference type="Proteomes" id="UP001258017">
    <property type="component" value="Unassembled WGS sequence"/>
</dbReference>
<dbReference type="EMBL" id="JAIFRP010000021">
    <property type="protein sequence ID" value="KAK2585650.1"/>
    <property type="molecule type" value="Genomic_DNA"/>
</dbReference>
<organism evidence="1 2">
    <name type="scientific">Odynerus spinipes</name>
    <dbReference type="NCBI Taxonomy" id="1348599"/>
    <lineage>
        <taxon>Eukaryota</taxon>
        <taxon>Metazoa</taxon>
        <taxon>Ecdysozoa</taxon>
        <taxon>Arthropoda</taxon>
        <taxon>Hexapoda</taxon>
        <taxon>Insecta</taxon>
        <taxon>Pterygota</taxon>
        <taxon>Neoptera</taxon>
        <taxon>Endopterygota</taxon>
        <taxon>Hymenoptera</taxon>
        <taxon>Apocrita</taxon>
        <taxon>Aculeata</taxon>
        <taxon>Vespoidea</taxon>
        <taxon>Vespidae</taxon>
        <taxon>Eumeninae</taxon>
        <taxon>Odynerus</taxon>
    </lineage>
</organism>
<evidence type="ECO:0000313" key="2">
    <source>
        <dbReference type="Proteomes" id="UP001258017"/>
    </source>
</evidence>
<reference evidence="1" key="1">
    <citation type="submission" date="2021-08" db="EMBL/GenBank/DDBJ databases">
        <authorList>
            <person name="Misof B."/>
            <person name="Oliver O."/>
            <person name="Podsiadlowski L."/>
            <person name="Donath A."/>
            <person name="Peters R."/>
            <person name="Mayer C."/>
            <person name="Rust J."/>
            <person name="Gunkel S."/>
            <person name="Lesny P."/>
            <person name="Martin S."/>
            <person name="Oeyen J.P."/>
            <person name="Petersen M."/>
            <person name="Panagiotis P."/>
            <person name="Wilbrandt J."/>
            <person name="Tanja T."/>
        </authorList>
    </citation>
    <scope>NUCLEOTIDE SEQUENCE</scope>
    <source>
        <strain evidence="1">GBR_01_08_01A</strain>
        <tissue evidence="1">Thorax + abdomen</tissue>
    </source>
</reference>
<protein>
    <submittedName>
        <fullName evidence="1">Uncharacterized protein</fullName>
    </submittedName>
</protein>
<reference evidence="1" key="2">
    <citation type="journal article" date="2023" name="Commun. Biol.">
        <title>Intrasexual cuticular hydrocarbon dimorphism in a wasp sheds light on hydrocarbon biosynthesis genes in Hymenoptera.</title>
        <authorList>
            <person name="Moris V.C."/>
            <person name="Podsiadlowski L."/>
            <person name="Martin S."/>
            <person name="Oeyen J.P."/>
            <person name="Donath A."/>
            <person name="Petersen M."/>
            <person name="Wilbrandt J."/>
            <person name="Misof B."/>
            <person name="Liedtke D."/>
            <person name="Thamm M."/>
            <person name="Scheiner R."/>
            <person name="Schmitt T."/>
            <person name="Niehuis O."/>
        </authorList>
    </citation>
    <scope>NUCLEOTIDE SEQUENCE</scope>
    <source>
        <strain evidence="1">GBR_01_08_01A</strain>
    </source>
</reference>
<keyword evidence="2" id="KW-1185">Reference proteome</keyword>